<dbReference type="Proteomes" id="UP000005926">
    <property type="component" value="Unassembled WGS sequence"/>
</dbReference>
<feature type="transmembrane region" description="Helical" evidence="1">
    <location>
        <begin position="12"/>
        <end position="30"/>
    </location>
</feature>
<reference evidence="2 3" key="1">
    <citation type="submission" date="2009-08" db="EMBL/GenBank/DDBJ databases">
        <authorList>
            <person name="Muzny D."/>
            <person name="Qin X."/>
            <person name="Deng J."/>
            <person name="Jiang H."/>
            <person name="Liu Y."/>
            <person name="Qu J."/>
            <person name="Song X.-Z."/>
            <person name="Zhang L."/>
            <person name="Thornton R."/>
            <person name="Coyle M."/>
            <person name="Francisco L."/>
            <person name="Jackson L."/>
            <person name="Javaid M."/>
            <person name="Korchina V."/>
            <person name="Kovar C."/>
            <person name="Mata R."/>
            <person name="Mathew T."/>
            <person name="Ngo R."/>
            <person name="Nguyen L."/>
            <person name="Nguyen N."/>
            <person name="Okwuonu G."/>
            <person name="Ongeri F."/>
            <person name="Pham C."/>
            <person name="Simmons D."/>
            <person name="Wilczek-Boney K."/>
            <person name="Hale W."/>
            <person name="Jakkamsetti A."/>
            <person name="Pham P."/>
            <person name="Ruth R."/>
            <person name="San Lucas F."/>
            <person name="Warren J."/>
            <person name="Zhang J."/>
            <person name="Zhao Z."/>
            <person name="Zhou C."/>
            <person name="Zhu D."/>
            <person name="Lee S."/>
            <person name="Bess C."/>
            <person name="Blankenburg K."/>
            <person name="Forbes L."/>
            <person name="Fu Q."/>
            <person name="Gubbala S."/>
            <person name="Hirani K."/>
            <person name="Jayaseelan J.C."/>
            <person name="Lara F."/>
            <person name="Munidasa M."/>
            <person name="Palculict T."/>
            <person name="Patil S."/>
            <person name="Pu L.-L."/>
            <person name="Saada N."/>
            <person name="Tang L."/>
            <person name="Weissenberger G."/>
            <person name="Zhu Y."/>
            <person name="Hemphill L."/>
            <person name="Shang Y."/>
            <person name="Youmans B."/>
            <person name="Ayvaz T."/>
            <person name="Ross M."/>
            <person name="Santibanez J."/>
            <person name="Aqrawi P."/>
            <person name="Gross S."/>
            <person name="Joshi V."/>
            <person name="Fowler G."/>
            <person name="Nazareth L."/>
            <person name="Reid J."/>
            <person name="Worley K."/>
            <person name="Petrosino J."/>
            <person name="Highlander S."/>
            <person name="Gibbs R."/>
        </authorList>
    </citation>
    <scope>NUCLEOTIDE SEQUENCE [LARGE SCALE GENOMIC DNA]</scope>
    <source>
        <strain evidence="2 3">ATCC 49175</strain>
    </source>
</reference>
<keyword evidence="3" id="KW-1185">Reference proteome</keyword>
<keyword evidence="1" id="KW-1133">Transmembrane helix</keyword>
<evidence type="ECO:0000256" key="1">
    <source>
        <dbReference type="SAM" id="Phobius"/>
    </source>
</evidence>
<dbReference type="STRING" id="638301.HMPREF0444_0077"/>
<name>C8NDT2_9LACT</name>
<feature type="transmembrane region" description="Helical" evidence="1">
    <location>
        <begin position="160"/>
        <end position="187"/>
    </location>
</feature>
<dbReference type="EMBL" id="ACKZ01000004">
    <property type="protein sequence ID" value="EEW38213.1"/>
    <property type="molecule type" value="Genomic_DNA"/>
</dbReference>
<gene>
    <name evidence="2" type="ORF">HMPREF0444_0077</name>
</gene>
<dbReference type="AlphaFoldDB" id="C8NDT2"/>
<feature type="transmembrane region" description="Helical" evidence="1">
    <location>
        <begin position="50"/>
        <end position="74"/>
    </location>
</feature>
<feature type="transmembrane region" description="Helical" evidence="1">
    <location>
        <begin position="114"/>
        <end position="140"/>
    </location>
</feature>
<sequence>MVFYKNKWSMFSIIFYWILSIVMILNYIHYHLSTGHFGGAEGGIPLFYEIIFSSIQVVDAVYGFVAFMIPPLFFSHECIRQRITHCDYLQSVRLRHKKTFFSPLISKQFKTNFIIIYFVFLVKMFLQAILVHLFYSPFIFEESSSYLTWSFTINFSTNSFINLICTIVIIPLGYAIFYSFVFSVGLFLKRYIIYLCSGLLLVIISLLSAMVIGGISPIIGYSICVLSLIQPGMYTLLGETISHSAWVVFVYPAIFYSLLTILLLIIRRKMDLKEGY</sequence>
<feature type="transmembrane region" description="Helical" evidence="1">
    <location>
        <begin position="199"/>
        <end position="223"/>
    </location>
</feature>
<proteinExistence type="predicted"/>
<keyword evidence="1" id="KW-0472">Membrane</keyword>
<keyword evidence="1" id="KW-0812">Transmembrane</keyword>
<evidence type="ECO:0000313" key="3">
    <source>
        <dbReference type="Proteomes" id="UP000005926"/>
    </source>
</evidence>
<dbReference type="eggNOG" id="ENOG502ZJZ2">
    <property type="taxonomic scope" value="Bacteria"/>
</dbReference>
<accession>C8NDT2</accession>
<feature type="transmembrane region" description="Helical" evidence="1">
    <location>
        <begin position="243"/>
        <end position="266"/>
    </location>
</feature>
<comment type="caution">
    <text evidence="2">The sequence shown here is derived from an EMBL/GenBank/DDBJ whole genome shotgun (WGS) entry which is preliminary data.</text>
</comment>
<evidence type="ECO:0008006" key="4">
    <source>
        <dbReference type="Google" id="ProtNLM"/>
    </source>
</evidence>
<organism evidence="2 3">
    <name type="scientific">Granulicatella adiacens ATCC 49175</name>
    <dbReference type="NCBI Taxonomy" id="638301"/>
    <lineage>
        <taxon>Bacteria</taxon>
        <taxon>Bacillati</taxon>
        <taxon>Bacillota</taxon>
        <taxon>Bacilli</taxon>
        <taxon>Lactobacillales</taxon>
        <taxon>Carnobacteriaceae</taxon>
        <taxon>Granulicatella</taxon>
    </lineage>
</organism>
<dbReference type="HOGENOM" id="CLU_1007468_0_0_9"/>
<protein>
    <recommendedName>
        <fullName evidence="4">ABC-2 family transporter protein</fullName>
    </recommendedName>
</protein>
<evidence type="ECO:0000313" key="2">
    <source>
        <dbReference type="EMBL" id="EEW38213.1"/>
    </source>
</evidence>